<reference evidence="1" key="1">
    <citation type="submission" date="2020-10" db="EMBL/GenBank/DDBJ databases">
        <title>Genome Sequence of Monilinia vaccinii-corymbosi Sheds Light on Mummy Berry Disease Infection of Blueberry and Mating Type.</title>
        <authorList>
            <person name="Yow A.G."/>
            <person name="Zhang Y."/>
            <person name="Bansal K."/>
            <person name="Eacker S.M."/>
            <person name="Sullivan S."/>
            <person name="Liachko I."/>
            <person name="Cubeta M.A."/>
            <person name="Rollins J.A."/>
            <person name="Ashrafi H."/>
        </authorList>
    </citation>
    <scope>NUCLEOTIDE SEQUENCE</scope>
    <source>
        <strain evidence="1">RL-1</strain>
    </source>
</reference>
<dbReference type="EMBL" id="CP063407">
    <property type="protein sequence ID" value="QSZ32590.1"/>
    <property type="molecule type" value="Genomic_DNA"/>
</dbReference>
<evidence type="ECO:0000313" key="2">
    <source>
        <dbReference type="Proteomes" id="UP000672032"/>
    </source>
</evidence>
<dbReference type="OrthoDB" id="3497349at2759"/>
<keyword evidence="2" id="KW-1185">Reference proteome</keyword>
<accession>A0A8A3PBV1</accession>
<proteinExistence type="predicted"/>
<organism evidence="1 2">
    <name type="scientific">Monilinia vaccinii-corymbosi</name>
    <dbReference type="NCBI Taxonomy" id="61207"/>
    <lineage>
        <taxon>Eukaryota</taxon>
        <taxon>Fungi</taxon>
        <taxon>Dikarya</taxon>
        <taxon>Ascomycota</taxon>
        <taxon>Pezizomycotina</taxon>
        <taxon>Leotiomycetes</taxon>
        <taxon>Helotiales</taxon>
        <taxon>Sclerotiniaceae</taxon>
        <taxon>Monilinia</taxon>
    </lineage>
</organism>
<evidence type="ECO:0000313" key="1">
    <source>
        <dbReference type="EMBL" id="QSZ32590.1"/>
    </source>
</evidence>
<protein>
    <submittedName>
        <fullName evidence="1">Uncharacterized protein</fullName>
    </submittedName>
</protein>
<sequence length="372" mass="43026">MEKPLNVEKPTSSQENVDSLFNNFDLIQAIKQLRDKLPTLNSHLTWEALVLHWPVELPEVAVEACLMTHFDYPEEETLLIQAIKNRKAAMAKCDCARSPRLVTEDDIEYYKKIPKDVDPKTTISVPLLRVMLDTPSTLLSFLPRNSPTELSVMPFSSMDAGQRVYALFYAEWDAWMGPPYGQIHSKARYCVGLEAKLFQNFSHCKHKMTYWNPCLGYSFEQHVQRALQSPCSNWRSNFEWLGFALSHTQDQDTIKMVNSILAGQFGLKCRHMTHRFIEWQSWHCKWFYKFRVDSKTVAFVTPNEGEPETKWAERKSEKDHRYSYLYPPLKLHVGASSPSLKSIAEMTPAERNAMMHHGIGSGGNRCTSRQWL</sequence>
<dbReference type="AlphaFoldDB" id="A0A8A3PBV1"/>
<name>A0A8A3PBV1_9HELO</name>
<dbReference type="Proteomes" id="UP000672032">
    <property type="component" value="Chromosome 3"/>
</dbReference>
<gene>
    <name evidence="1" type="ORF">DSL72_002169</name>
</gene>